<feature type="domain" description="DUF7507" evidence="3">
    <location>
        <begin position="550"/>
        <end position="648"/>
    </location>
</feature>
<feature type="domain" description="DUF7507" evidence="3">
    <location>
        <begin position="1783"/>
        <end position="1878"/>
    </location>
</feature>
<evidence type="ECO:0000259" key="2">
    <source>
        <dbReference type="Pfam" id="PF01345"/>
    </source>
</evidence>
<organism evidence="4 5">
    <name type="scientific">Algoriphagus locisalis</name>
    <dbReference type="NCBI Taxonomy" id="305507"/>
    <lineage>
        <taxon>Bacteria</taxon>
        <taxon>Pseudomonadati</taxon>
        <taxon>Bacteroidota</taxon>
        <taxon>Cytophagia</taxon>
        <taxon>Cytophagales</taxon>
        <taxon>Cyclobacteriaceae</taxon>
        <taxon>Algoriphagus</taxon>
    </lineage>
</organism>
<feature type="domain" description="DUF7507" evidence="3">
    <location>
        <begin position="664"/>
        <end position="764"/>
    </location>
</feature>
<feature type="domain" description="DUF7507" evidence="3">
    <location>
        <begin position="5892"/>
        <end position="5985"/>
    </location>
</feature>
<feature type="domain" description="DUF7507" evidence="3">
    <location>
        <begin position="779"/>
        <end position="878"/>
    </location>
</feature>
<feature type="compositionally biased region" description="Low complexity" evidence="1">
    <location>
        <begin position="414"/>
        <end position="429"/>
    </location>
</feature>
<dbReference type="SMART" id="SM00710">
    <property type="entry name" value="PbH1"/>
    <property type="match status" value="15"/>
</dbReference>
<feature type="domain" description="DUF7507" evidence="3">
    <location>
        <begin position="5999"/>
        <end position="6093"/>
    </location>
</feature>
<dbReference type="Pfam" id="PF01345">
    <property type="entry name" value="DUF11"/>
    <property type="match status" value="3"/>
</dbReference>
<dbReference type="OrthoDB" id="904955at2"/>
<sequence>MKYHKYITSIFLLLIISFGAIGSSSRPKLNEGFGKSDKNILLFSEALSDDVEFAVSTYSIRVDAEVNSGYFAPTDLALSLSVNNSNPVLGNDVVFTITVTNNGPEDAATVEVAAPLPAGYDYQGDDIGGGVYNAGTGIWTVGGLASGASASIEITATVTTTDDYEFSASVSSEEEDLNDTDNQASVSVDPTLIADLATSKSASNNSPNAGDQVVFTVTVTNNGGYDATNVVVNDQLRSGYTYISDNSGGAYNSGTGVWNVGNLANGSSASLEITVLVKGSGNYQNTATASSDQFDPNNSNNQSSITLTPVPQTDLSIAKSVNNGTPDVGSTVNFTISVTNNGPSPSTGIVVSDQLPDGYEYVSDSPSQGNYDEGSGTWTVGNLASGASATLTITARVLEPVSGVDYENQTSITASNENDPNPSNNSASEITTPVSNPSWTLTKSSSDSYENPGDVIDYNITVRNTGNVSISDVEVSDPQATSGPDYSSGDTNTNDILEVGEIWVFTASYEVTQEDIDNGSFTNSATASGDPTAGDLDDASGSTTVNATLNPSWTLTKTPTPTDYDAVGDVITYTISVENTGNVSIQNPTVSDPGADATPVYSSGDDGDGVLEVNETWVFTASHTITQDDLDNGSFTNEATASGSLIAGSLPNASGSANVTANQNPSWEMTKTANETEYVNAGDQITYTIEIRNTGNVSISDVNVSDPQATSGPTFSSGDTDGDSELDPDEVWIFTASHEATQEDVDNGQFTNTATATGNPPSGTLDEITDGATVPSVQNPSWTISKTSNTTTYSKPGDVISYTIVVENTGNVTIDNVVVSDPQATSGPTYQSGDQNNDQRLDVGETWTYSAEYTVTQEDVDAGSFENTASATGDPAGGDLDDVDANESVPATQTPKWTISKSVNEGGYGEIGDELTYDIVLSNTGNVSISNVVVSDPQATSGPTYVSGDDGNDILDVGETWVFTATHVINQDDLNAGEFTNVVTAAGDPAGGDLEDATDDASIVGSQNPKFSISKTVAESGYSEAGEELHYTLVIVNTGNVTLSDVVVTDPKVGTSDVFPEFLPGQTISFELTYTVTQADVDRGSLENSATATATTPSGNTFSLNDSETIRASQTPRMEVNKSVAESDYSSVGEVLNYTIILENTGNITINNPVVEDPTASSGPTYESGDEDEDGVLDVGEVWTYTATYVVTQEDIDNGGYTNEVTASGDPAAGVLPDETDEVTVPAVQLPSWSIDKTATNNPKEYSEAGDEIFYEIVITNTGNVSIKSVDVFDVGATNPPVYSSGDTDNDQILDVGETWTFTASYIVTQEDLDNGSHENTAQANGISLGGNLPDISDDEVVPANQIPDWEITKTPSSDTYTNAGEVITYTFEVENTGNVSISEISLDDPLTGEPDYVSGDTNSNGKLDPNETWIFTAQYTITQEDINNGSVTNDVSASGTPAGGMDLPDATDSNTIDAIQNPEISLDKSVDKVSYDDTGIVLNYTITVTNSGNLSLSDVAVSDDLIDLDESGLSLEPGQELTYTGSVTITQEDLDNGSITNTATATGQDPNGEDVEDSDSTESDADQKPLIEVDKALTSDGYVEAGDVLEYTITVTNTGNVTLTDVEVVDPLTGMTETIPSFAPGETIVYTTTYTVTVADVDNGSVTNDVAASGTDPNGEDVTDTDSQTTNGAESDEITVIKNVQESGYFEAGDVLTYTIIVANTGNSTINDASVTDPLTGLTEDIGTLEPGEVLTFTTTYTVTQADVDNGTIENTASASGTNTDGEDVDDEDTEVINGAQNPELNVNKSLTSGELVEGEVLEYDIVVTNTGNVTITDIQVTDPTTGLDENVGDLAPGESVTVTTSHTVTSEDVAEGTFTNVANASGKDPDGNDIDDSDGATTGDGTYSNLDIEKDVQQNGFSEAGQVLNYTIVVTNRGNDDLTNVVVTDPLTGLNTTIDLESKESQTFNETYTVTQEDVDKGFITNTATATGQNTVNETLTDSDTELINGVQTPQLTSEKQAVQGGYKAVGEVIEYVILVRNSGNVTVFDTQIEDPLTGYTQEVATILPGEIITITEYYTVTQEDLDVGEINNTVTAAGEDYYDNPVNTSDSEELTGARNPRLVLEKFVEETTYSTPGDELHYTLVLTNTGNLTIFDTELEDNFIDFTTVVPELAPTESATFTVTYVVTQADLDRGNILNTAAAVGKDYLGRIVTAGGAVNVPANRMPEMTVTKVADISEFDEPGVEINYLITVENSGNITIADLLVSDPKASTGPDYVSGDELDDDILSVGEVWTYEATYTTTQADVDRGRFDNTVTADGQQAGGGPIEATGDETVAAIQTPSWTLDKRGINNPRTYSTVGEVLNYSITIANTGNISITNVNLQDPNATTGPDYLAGDQNDDDVLDVGETWTYTASHVITQQDIDNGSFTNTASVTGNPAGGSIPDLTDSETTNAIQNARWTLTKTSTTTPNSYNSPDDILNYTLELKNTGNVTISNVVLTDPFVAQGPTYRSGDKDADGNLDVGETWVFVANYTTDQNDVNVGEFQNTATATGTPAGGNLANAIDDEIVPAVQNPRLEVTKSVEESGYTAVGEVLNYDIVVENVGNVTVYNITVSDSKTLLSTTIDELAPGESREYTETYTVTQEDVDRGTITNTADATGEDFNGNTVQDADTEVLNGAQNPQITIDKSVTQNSYINAGEVLDYTITVTNTGNITVFDMEVSDDLTGLSTTVATFSPGESVTYTEVYTVTQDDVDNSKIDNTALAEGLDFNGNPVSDDDLERITGVQNPFISSSKSSPQTTYSFVGEVINYQILINNTGNVSFYNMEINDPKAEITSENPIPIVVAGTTATVSAEHIVTQADLDAGSYTNQATADGTLKTGVPISTTTNRVTLDAVQSPSMTATKATSTADYDQVGDVIEYTIVVENTGNVTLTNITITEPKAVITSGNPILTLAPGNTATITAEHVVTQADLDAGFYSNQATARGKDTNNENVDATTNEVTVPAIQNPSLITQKRSTTSSYSAVGDVINYDILVRNTGNVTLTNIVVTDPKAEITSGSPIATLAPQQNATVTARHVVVQEDIDAGSYTNIANATGTDTNDQDVTNNTNEVVVPAIENPAISIDKTAITTSYSEDGDVLSYQVTVTNTGNVTLYDVVVTDPLTGMDEQFTDFAPGDSQVFTTTYTVDQDDVDNGEVPNMASVTAVPPVSSGIAEVSDADVELVEAIQTPSIEVTKSADKASYETPGEVVTYTIIVTNTGNVTLTDVEVTDPLTGLDEAVGTLAPDESATYTTTITITQEDIDNGSIANTAATNGVDPNGDQVNDTDDELINALQNGDIEITKTADPNAFSAPDTEITYTITVENTGNLTLENVAVTDPLTGLDETIDVMIPGQVEVYTTTYTTTQADLDAGSIPNTASAAGQTTQGVDVSDTDNELVTGQQSASIEVVKTANPLFFDATGEVITYTIKVTNTGNVTLDEVELVDPLTNFDKLVGTMAPGESQTFSTTYTLTQADVDNTNLINTATATGLSPSNQEVSDTDNARVYVFGLPAIEIVKTADPLTFDEAGEEITYTLVVTNLGNVTLTDVTVVDPLTGTDQLVDDGVLDPAESKTVTLTYEATQDDLDQGFITNTATATGIDPDDDEVEDTDDALVQGLRAGAIGIEKTANQPTFDAAGDELGYTITVTNEGNVTLTDVEATDPLTGLTWDIGEMAPGASVSTVTSYTADQDDVNAGLVVNVATATGNTPSGNVVTDQDDARVIAIRSGSIAIEKTPLQRTYSQADQVIDYEIVVTNTGNVTLTDVEVSDPLTEFETSIESMDPADSETYTVSYTVTQADVDRGTIVNVATASGITPTELTVTDTDNAIVLSRRSASISITKDADVQTYDEVGDVIDYTLVVTNTGNVTLTNVEVTDPLTQYSTTIPTFNPGETEEFSTSYVITQQDVDNGELPNTASVSGTTPANLTVSDTDDELVTAIQNGEITVSKASDVNTYDAVGDQITYTIVVENTGNVTLSDVEVIDPLTGMTEDVDALAPGESVTFTEVYTVDQDDLDAGQIENTASGSGVTPGGETEEDNDSAIVDAIQDGELEVLKSADKPTFSEAGEIITYTIVVTNTGNVTLSRIYGVDNNTGLSGFILTLEPGQSRTFTEAYEVNQTDMDNGFVYNLVDANGYAPDGSQVGDSDDVTVLGLQNPDISITKTANPKTYAAPGEVITYTLVVENTGNVTLDEVTLKDPKTGLTRNIGSLAPGESSTLTPSYTITQANVDTGKIDNIAEVSGVAPDNSRAEDSDDETITALLDPEISIEKSANVSDYDAPGDVIRYTLAVTNTGNVTLTDVTVSDPLTSLTTNVGTLAPGESTDVRENYTVTQADINNGSIFNQATVIGNTPQNTQVTDEDDLTIEAIQLSSIEIVKETTQTTYDQAGNVIFYTLTVTNTGNVTLTDVTVTDPLTGLNYNAGSFAPNETKQGQTAYTVTQADMDSGEILNTATVVGTDPNEEQVSDDDEVLSKANQIGGIEITKSASPQIYTAADQVITYTLEVTNVGNVTLTDVEVTDPLTGLTETVPVLLPDETQQFQTTYTVSQAEVDTGSVTNIATATGTTPYDEEVEDTDNEQIIAVQNGAIEVTKTSNPKFFDAAGELITYTIVVTNVGNVTLDDVQVNDPLTGFNEAVGTLAPGESETFTTTYTLTQEDVDNKNLVNTATATGVTPNDETVEDTDNARIFVIGEPAIELTKTASPLTFDEAGEEITYTLTVTNIGNVTLDEVTITDPLTGTDENVGTLAPAESTSITVTYIATQDDLDQGFITNSATAVGIDPDSDEVEDTDNATVQGLRSGAIGIDKKANQLTFDEAGDELTYTITVTNEGNVTLDNVVVTDPLTGLNWEVGEMAPGEQVSTVTSYTADQDDVDAALVLNEATATGEAPSSIEVTDSDDARVLSQRSGSISIDKTPLQRTFDAAEEVIEYTLTVTNTGNVTLTNVEVTDPLTGFDNGGALTLAPGASETYTVSYTATQADVDAGLIVNQATATGVTPADRTVTDTDNAVVLSRRAAAIELTKEADVDTYEAVDDLITYTLTVTNTGNVTLTDVEVTDPLTAYSTVVPTLEPSEVQAFTTVYTITQEDLDNGELPNTATVTGTTPADRTVADTDNELVTAIQNGEITVTKSADVDTYTAVDDEITYTIVVENTGNVTLTNVEVVDPLTGLTETVQTLAPGESRTYTAVYAVDQNDIDAGQVENTASGSGETPAGETVEDEDSVVVEATQTPEIDLVKEADKATYYTAGEVIIYTITITNTGNVTLNTLEVTDPLTGADEPINTLAPGASLSKDFPYTVTQADVDNGQIDNTASVTALDPNDEVVEDSDEVTVDAIQQGEIELTKSANVSTYDEAGDLIRYTVVITNIGNVTLTDVNVTDPLVNLDQTYPSMAPGESYTLTSRYTVTQADVDNGQIDNTASVTGNSPNPATVSDSDDVTVIAEQSPAILLEKVADVANYDEDGDVITYTLTVTNTGNVTLTNVIVTDPLTGMDETIPSLAPSEVLTYTTTYTIEQTDVDDGSVINDANVIGTPPIGPDVTDEDAVEVLALQSGSIDLTKTATPRIFDAPNEVITYTLVVTNTGNLTLTELNLVDERLSLDEEFGPLAPGESATFTPTYTTTQTDVDAGSIINTATVTGNTSVEEGLTDTDNVTVFRRGTPGIEIQKTASPKIYERAGQVINYTLTVTNVGNLTIGNVVITDDLTGFSENVGTLAPGSISIRNTSYTVTQADMDSGSISNIATVQGIASNAEVVTDEDEESVTALTAGLLSIDKTPSPRLYREAGDQITYTIVIRNRGNVTLSNVAVTDPLTGMDVAVGNLAPGASRTYTEVYTIAQQDVDAGLLTNIATATGTTPKGRDLEVTDNAVVVALRDGDIAIQKTADVSTYDAADDVIPYTIVVTNTGNVTLTDVSVTDPQTSLNQVVGTLAPGESATVTTTYTITQADVDAGVFENIATATGITPADRTVEAMDDEQVTAILNGDIDIEKVSDISTYDEVGQTANYTITVTNTGNVTLSNVIVRDPFTGLDEVVPTLAPAASVSYSTSHVITQEDLDNGFYENIAGTRGTTPQNVNVVDLDTVQIDAIQEPSIVLEKTADVDTFDEAGDVIEYMVVVTNNGNVSLDNVTVTDPKTGSSRDFGTLAPEETATITVSYTVTQADVDRGSLENVAFVTGETPDGGEVEDEDELIIDGIKNPAITIEKTTTSTTYAEAGDVIPYTLVVTNTGNVTLTDVTVEDPLTGYSENVGTLAPGETVTLTTDYTVTQADVDSGEVSNIATATGTDPDGGETDGTDSTVTPATQTPGLSVEKEANVDEYDEAGDVIPYTIVVTNTGNVTLTNVNGRDDLTELTRNFGTMAPGESITVTTNYTVTQEDVDNGTILNFATATGTDPDGNPTDGGDGAEVDGIKNPSLDVMKATNATTYTEAGEEIKYGIVVTNTGNVTLTDVTVEDPLTGLTEDVGTLAPGESATIITSYTVTQDDVDNGTISNFATA</sequence>
<evidence type="ECO:0000256" key="1">
    <source>
        <dbReference type="SAM" id="MobiDB-lite"/>
    </source>
</evidence>
<feature type="domain" description="DUF7507" evidence="3">
    <location>
        <begin position="3857"/>
        <end position="3952"/>
    </location>
</feature>
<feature type="region of interest" description="Disordered" evidence="1">
    <location>
        <begin position="520"/>
        <end position="544"/>
    </location>
</feature>
<feature type="domain" description="DUF7507" evidence="3">
    <location>
        <begin position="3102"/>
        <end position="3193"/>
    </location>
</feature>
<feature type="domain" description="DUF7507" evidence="3">
    <location>
        <begin position="4928"/>
        <end position="5023"/>
    </location>
</feature>
<feature type="domain" description="DUF7507" evidence="3">
    <location>
        <begin position="5357"/>
        <end position="5451"/>
    </location>
</feature>
<dbReference type="InterPro" id="IPR013783">
    <property type="entry name" value="Ig-like_fold"/>
</dbReference>
<gene>
    <name evidence="4" type="ORF">SAMN04489724_4340</name>
</gene>
<dbReference type="InterPro" id="IPR051172">
    <property type="entry name" value="Chlamydia_OmcB"/>
</dbReference>
<feature type="domain" description="DUF7507" evidence="3">
    <location>
        <begin position="4607"/>
        <end position="4701"/>
    </location>
</feature>
<feature type="domain" description="DUF7507" evidence="3">
    <location>
        <begin position="2882"/>
        <end position="2980"/>
    </location>
</feature>
<feature type="domain" description="DUF7507" evidence="3">
    <location>
        <begin position="1996"/>
        <end position="2090"/>
    </location>
</feature>
<feature type="domain" description="DUF7507" evidence="3">
    <location>
        <begin position="3427"/>
        <end position="3522"/>
    </location>
</feature>
<feature type="domain" description="DUF7507" evidence="3">
    <location>
        <begin position="5143"/>
        <end position="5237"/>
    </location>
</feature>
<feature type="domain" description="DUF7507" evidence="3">
    <location>
        <begin position="5248"/>
        <end position="5344"/>
    </location>
</feature>
<feature type="domain" description="DUF11" evidence="2">
    <location>
        <begin position="314"/>
        <end position="428"/>
    </location>
</feature>
<feature type="domain" description="DUF7507" evidence="3">
    <location>
        <begin position="436"/>
        <end position="534"/>
    </location>
</feature>
<feature type="domain" description="DUF7507" evidence="3">
    <location>
        <begin position="2210"/>
        <end position="2312"/>
    </location>
</feature>
<feature type="domain" description="DUF7507" evidence="3">
    <location>
        <begin position="4393"/>
        <end position="4487"/>
    </location>
</feature>
<feature type="compositionally biased region" description="Polar residues" evidence="1">
    <location>
        <begin position="1533"/>
        <end position="1550"/>
    </location>
</feature>
<dbReference type="Pfam" id="PF24346">
    <property type="entry name" value="DUF7507"/>
    <property type="match status" value="56"/>
</dbReference>
<evidence type="ECO:0000313" key="4">
    <source>
        <dbReference type="EMBL" id="SFU15003.1"/>
    </source>
</evidence>
<feature type="domain" description="DUF7507" evidence="3">
    <location>
        <begin position="5462"/>
        <end position="5558"/>
    </location>
</feature>
<feature type="domain" description="DUF7507" evidence="3">
    <location>
        <begin position="4177"/>
        <end position="4273"/>
    </location>
</feature>
<dbReference type="InterPro" id="IPR047589">
    <property type="entry name" value="DUF11_rpt"/>
</dbReference>
<dbReference type="NCBIfam" id="TIGR01451">
    <property type="entry name" value="B_ant_repeat"/>
    <property type="match status" value="51"/>
</dbReference>
<feature type="compositionally biased region" description="Polar residues" evidence="1">
    <location>
        <begin position="478"/>
        <end position="493"/>
    </location>
</feature>
<feature type="domain" description="DUF7507" evidence="3">
    <location>
        <begin position="5571"/>
        <end position="5664"/>
    </location>
</feature>
<feature type="domain" description="DUF11" evidence="2">
    <location>
        <begin position="75"/>
        <end position="188"/>
    </location>
</feature>
<reference evidence="5" key="1">
    <citation type="submission" date="2016-10" db="EMBL/GenBank/DDBJ databases">
        <authorList>
            <person name="Varghese N."/>
            <person name="Submissions S."/>
        </authorList>
    </citation>
    <scope>NUCLEOTIDE SEQUENCE [LARGE SCALE GENOMIC DNA]</scope>
    <source>
        <strain evidence="5">DSM 23445</strain>
    </source>
</reference>
<feature type="compositionally biased region" description="Polar residues" evidence="1">
    <location>
        <begin position="520"/>
        <end position="529"/>
    </location>
</feature>
<feature type="region of interest" description="Disordered" evidence="1">
    <location>
        <begin position="412"/>
        <end position="453"/>
    </location>
</feature>
<dbReference type="PANTHER" id="PTHR34819:SF3">
    <property type="entry name" value="CELL SURFACE PROTEIN"/>
    <property type="match status" value="1"/>
</dbReference>
<feature type="domain" description="DUF7507" evidence="3">
    <location>
        <begin position="5786"/>
        <end position="5877"/>
    </location>
</feature>
<feature type="domain" description="DUF7507" evidence="3">
    <location>
        <begin position="1115"/>
        <end position="1214"/>
    </location>
</feature>
<feature type="domain" description="DUF7507" evidence="3">
    <location>
        <begin position="1348"/>
        <end position="1447"/>
    </location>
</feature>
<feature type="domain" description="DUF7507" evidence="3">
    <location>
        <begin position="3965"/>
        <end position="4058"/>
    </location>
</feature>
<feature type="region of interest" description="Disordered" evidence="1">
    <location>
        <begin position="1533"/>
        <end position="1567"/>
    </location>
</feature>
<feature type="region of interest" description="Disordered" evidence="1">
    <location>
        <begin position="739"/>
        <end position="764"/>
    </location>
</feature>
<dbReference type="InterPro" id="IPR055354">
    <property type="entry name" value="DUF7507"/>
</dbReference>
<accession>A0A1I7DTM0</accession>
<dbReference type="InterPro" id="IPR006626">
    <property type="entry name" value="PbH1"/>
</dbReference>
<feature type="compositionally biased region" description="Polar residues" evidence="1">
    <location>
        <begin position="700"/>
        <end position="719"/>
    </location>
</feature>
<feature type="domain" description="DUF7507" evidence="3">
    <location>
        <begin position="6104"/>
        <end position="6200"/>
    </location>
</feature>
<feature type="domain" description="DUF7507" evidence="3">
    <location>
        <begin position="5035"/>
        <end position="5130"/>
    </location>
</feature>
<evidence type="ECO:0000259" key="3">
    <source>
        <dbReference type="Pfam" id="PF24346"/>
    </source>
</evidence>
<dbReference type="Proteomes" id="UP000199673">
    <property type="component" value="Unassembled WGS sequence"/>
</dbReference>
<feature type="compositionally biased region" description="Polar residues" evidence="1">
    <location>
        <begin position="748"/>
        <end position="762"/>
    </location>
</feature>
<feature type="domain" description="DUF11" evidence="2">
    <location>
        <begin position="195"/>
        <end position="307"/>
    </location>
</feature>
<feature type="domain" description="DUF7507" evidence="3">
    <location>
        <begin position="4285"/>
        <end position="4381"/>
    </location>
</feature>
<feature type="domain" description="DUF7507" evidence="3">
    <location>
        <begin position="4712"/>
        <end position="4808"/>
    </location>
</feature>
<feature type="domain" description="DUF7507" evidence="3">
    <location>
        <begin position="2773"/>
        <end position="2869"/>
    </location>
</feature>
<feature type="domain" description="DUF7507" evidence="3">
    <location>
        <begin position="3534"/>
        <end position="3631"/>
    </location>
</feature>
<dbReference type="PANTHER" id="PTHR34819">
    <property type="entry name" value="LARGE CYSTEINE-RICH PERIPLASMIC PROTEIN OMCB"/>
    <property type="match status" value="1"/>
</dbReference>
<feature type="domain" description="DUF7507" evidence="3">
    <location>
        <begin position="3644"/>
        <end position="3739"/>
    </location>
</feature>
<feature type="region of interest" description="Disordered" evidence="1">
    <location>
        <begin position="5218"/>
        <end position="5238"/>
    </location>
</feature>
<feature type="region of interest" description="Disordered" evidence="1">
    <location>
        <begin position="1863"/>
        <end position="1890"/>
    </location>
</feature>
<feature type="domain" description="DUF7507" evidence="3">
    <location>
        <begin position="6211"/>
        <end position="6304"/>
    </location>
</feature>
<evidence type="ECO:0000313" key="5">
    <source>
        <dbReference type="Proteomes" id="UP000199673"/>
    </source>
</evidence>
<feature type="domain" description="DUF7507" evidence="3">
    <location>
        <begin position="1678"/>
        <end position="1772"/>
    </location>
</feature>
<dbReference type="EMBL" id="FPBF01000008">
    <property type="protein sequence ID" value="SFU15003.1"/>
    <property type="molecule type" value="Genomic_DNA"/>
</dbReference>
<feature type="domain" description="DUF7507" evidence="3">
    <location>
        <begin position="2558"/>
        <end position="2654"/>
    </location>
</feature>
<feature type="compositionally biased region" description="Acidic residues" evidence="1">
    <location>
        <begin position="1552"/>
        <end position="1565"/>
    </location>
</feature>
<dbReference type="RefSeq" id="WP_091697240.1">
    <property type="nucleotide sequence ID" value="NZ_FPBF01000008.1"/>
</dbReference>
<feature type="domain" description="DUF7507" evidence="3">
    <location>
        <begin position="4072"/>
        <end position="4166"/>
    </location>
</feature>
<feature type="domain" description="DUF7507" evidence="3">
    <location>
        <begin position="3212"/>
        <end position="3308"/>
    </location>
</feature>
<feature type="domain" description="DUF7507" evidence="3">
    <location>
        <begin position="4821"/>
        <end position="4915"/>
    </location>
</feature>
<feature type="non-terminal residue" evidence="4">
    <location>
        <position position="6509"/>
    </location>
</feature>
<feature type="domain" description="DUF7507" evidence="3">
    <location>
        <begin position="1462"/>
        <end position="1558"/>
    </location>
</feature>
<dbReference type="InterPro" id="IPR001434">
    <property type="entry name" value="OmcB-like_DUF11"/>
</dbReference>
<feature type="domain" description="DUF7507" evidence="3">
    <location>
        <begin position="3751"/>
        <end position="3845"/>
    </location>
</feature>
<feature type="domain" description="DUF7507" evidence="3">
    <location>
        <begin position="2665"/>
        <end position="2761"/>
    </location>
</feature>
<feature type="region of interest" description="Disordered" evidence="1">
    <location>
        <begin position="700"/>
        <end position="727"/>
    </location>
</feature>
<feature type="domain" description="DUF7507" evidence="3">
    <location>
        <begin position="3321"/>
        <end position="3415"/>
    </location>
</feature>
<feature type="compositionally biased region" description="Polar residues" evidence="1">
    <location>
        <begin position="430"/>
        <end position="449"/>
    </location>
</feature>
<feature type="compositionally biased region" description="Polar residues" evidence="1">
    <location>
        <begin position="775"/>
        <end position="790"/>
    </location>
</feature>
<proteinExistence type="predicted"/>
<feature type="region of interest" description="Disordered" evidence="1">
    <location>
        <begin position="1649"/>
        <end position="1675"/>
    </location>
</feature>
<keyword evidence="5" id="KW-1185">Reference proteome</keyword>
<feature type="domain" description="DUF7507" evidence="3">
    <location>
        <begin position="2445"/>
        <end position="2543"/>
    </location>
</feature>
<feature type="domain" description="DUF7507" evidence="3">
    <location>
        <begin position="2102"/>
        <end position="2197"/>
    </location>
</feature>
<feature type="domain" description="DUF7507" evidence="3">
    <location>
        <begin position="5676"/>
        <end position="5772"/>
    </location>
</feature>
<feature type="domain" description="DUF7507" evidence="3">
    <location>
        <begin position="1891"/>
        <end position="1984"/>
    </location>
</feature>
<feature type="region of interest" description="Disordered" evidence="1">
    <location>
        <begin position="1152"/>
        <end position="1174"/>
    </location>
</feature>
<feature type="domain" description="DUF7507" evidence="3">
    <location>
        <begin position="1231"/>
        <end position="1331"/>
    </location>
</feature>
<feature type="domain" description="DUF7507" evidence="3">
    <location>
        <begin position="895"/>
        <end position="993"/>
    </location>
</feature>
<feature type="domain" description="DUF7507" evidence="3">
    <location>
        <begin position="2992"/>
        <end position="3090"/>
    </location>
</feature>
<feature type="domain" description="DUF7507" evidence="3">
    <location>
        <begin position="2325"/>
        <end position="2426"/>
    </location>
</feature>
<feature type="domain" description="DUF7507" evidence="3">
    <location>
        <begin position="6425"/>
        <end position="6509"/>
    </location>
</feature>
<name>A0A1I7DTM0_9BACT</name>
<feature type="region of interest" description="Disordered" evidence="1">
    <location>
        <begin position="6291"/>
        <end position="6313"/>
    </location>
</feature>
<protein>
    <submittedName>
        <fullName evidence="4">Conserved repeat domain-containing protein</fullName>
    </submittedName>
</protein>
<feature type="domain" description="DUF7507" evidence="3">
    <location>
        <begin position="1570"/>
        <end position="1665"/>
    </location>
</feature>
<feature type="region of interest" description="Disordered" evidence="1">
    <location>
        <begin position="469"/>
        <end position="493"/>
    </location>
</feature>
<feature type="domain" description="DUF7507" evidence="3">
    <location>
        <begin position="4501"/>
        <end position="4594"/>
    </location>
</feature>
<feature type="domain" description="DUF7507" evidence="3">
    <location>
        <begin position="1008"/>
        <end position="1102"/>
    </location>
</feature>
<dbReference type="Gene3D" id="2.60.40.10">
    <property type="entry name" value="Immunoglobulins"/>
    <property type="match status" value="5"/>
</dbReference>
<feature type="region of interest" description="Disordered" evidence="1">
    <location>
        <begin position="4040"/>
        <end position="4059"/>
    </location>
</feature>
<feature type="region of interest" description="Disordered" evidence="1">
    <location>
        <begin position="771"/>
        <end position="790"/>
    </location>
</feature>
<dbReference type="STRING" id="305507.SAMN04489724_4340"/>
<feature type="domain" description="DUF7507" evidence="3">
    <location>
        <begin position="6318"/>
        <end position="6412"/>
    </location>
</feature>